<dbReference type="Proteomes" id="UP000070394">
    <property type="component" value="Unassembled WGS sequence"/>
</dbReference>
<dbReference type="EMBL" id="LSDA01000010">
    <property type="protein sequence ID" value="KXB60810.1"/>
    <property type="molecule type" value="Genomic_DNA"/>
</dbReference>
<dbReference type="STRING" id="467210.HMPREF1866_00260"/>
<feature type="transmembrane region" description="Helical" evidence="1">
    <location>
        <begin position="7"/>
        <end position="37"/>
    </location>
</feature>
<comment type="caution">
    <text evidence="2">The sequence shown here is derived from an EMBL/GenBank/DDBJ whole genome shotgun (WGS) entry which is preliminary data.</text>
</comment>
<dbReference type="PATRIC" id="fig|467210.3.peg.256"/>
<dbReference type="InterPro" id="IPR010374">
    <property type="entry name" value="DUF969"/>
</dbReference>
<feature type="transmembrane region" description="Helical" evidence="1">
    <location>
        <begin position="57"/>
        <end position="76"/>
    </location>
</feature>
<feature type="transmembrane region" description="Helical" evidence="1">
    <location>
        <begin position="200"/>
        <end position="221"/>
    </location>
</feature>
<dbReference type="RefSeq" id="WP_060930256.1">
    <property type="nucleotide sequence ID" value="NZ_KQ959775.1"/>
</dbReference>
<dbReference type="AlphaFoldDB" id="A0A133ZZE9"/>
<evidence type="ECO:0000313" key="2">
    <source>
        <dbReference type="EMBL" id="KXB60810.1"/>
    </source>
</evidence>
<reference evidence="3" key="1">
    <citation type="submission" date="2016-01" db="EMBL/GenBank/DDBJ databases">
        <authorList>
            <person name="Mitreva M."/>
            <person name="Pepin K.H."/>
            <person name="Mihindukulasuriya K.A."/>
            <person name="Fulton R."/>
            <person name="Fronick C."/>
            <person name="O'Laughlin M."/>
            <person name="Miner T."/>
            <person name="Herter B."/>
            <person name="Rosa B.A."/>
            <person name="Cordes M."/>
            <person name="Tomlinson C."/>
            <person name="Wollam A."/>
            <person name="Palsikar V.B."/>
            <person name="Mardis E.R."/>
            <person name="Wilson R.K."/>
        </authorList>
    </citation>
    <scope>NUCLEOTIDE SEQUENCE [LARGE SCALE GENOMIC DNA]</scope>
    <source>
        <strain evidence="3">DNF00896</strain>
    </source>
</reference>
<evidence type="ECO:0008006" key="4">
    <source>
        <dbReference type="Google" id="ProtNLM"/>
    </source>
</evidence>
<evidence type="ECO:0000313" key="3">
    <source>
        <dbReference type="Proteomes" id="UP000070394"/>
    </source>
</evidence>
<keyword evidence="3" id="KW-1185">Reference proteome</keyword>
<protein>
    <recommendedName>
        <fullName evidence="4">DUF969 domain-containing protein</fullName>
    </recommendedName>
</protein>
<dbReference type="Pfam" id="PF06149">
    <property type="entry name" value="DUF969"/>
    <property type="match status" value="1"/>
</dbReference>
<dbReference type="OrthoDB" id="80065at2"/>
<keyword evidence="1" id="KW-0812">Transmembrane</keyword>
<feature type="transmembrane region" description="Helical" evidence="1">
    <location>
        <begin position="96"/>
        <end position="119"/>
    </location>
</feature>
<keyword evidence="1" id="KW-1133">Transmembrane helix</keyword>
<sequence>MEILKLIGVLVVIVGLALKLDTLATVVVAGIITGFVAGMSPLDILTVLGNAFISQRISTLFVLALPAIGICERYGLKDKAVDLIKKIANATTGRILSLYLAIRVFAAATSLRIGGHIQFIRPLIHPMSRGAAVAKYGELSEDVEDDIKGLCAGVENFGNFFGQNCFLGASGTLLIVSTLTEQGVNVMKDGKPVPVDVLGIAMWSIPIAIVSVILGIIYFVIYDRKLEKALGGK</sequence>
<gene>
    <name evidence="2" type="ORF">HMPREF1866_00260</name>
</gene>
<organism evidence="2 3">
    <name type="scientific">Lachnoanaerobaculum saburreum</name>
    <dbReference type="NCBI Taxonomy" id="467210"/>
    <lineage>
        <taxon>Bacteria</taxon>
        <taxon>Bacillati</taxon>
        <taxon>Bacillota</taxon>
        <taxon>Clostridia</taxon>
        <taxon>Lachnospirales</taxon>
        <taxon>Lachnospiraceae</taxon>
        <taxon>Lachnoanaerobaculum</taxon>
    </lineage>
</organism>
<name>A0A133ZZE9_9FIRM</name>
<accession>A0A133ZZE9</accession>
<evidence type="ECO:0000256" key="1">
    <source>
        <dbReference type="SAM" id="Phobius"/>
    </source>
</evidence>
<keyword evidence="1" id="KW-0472">Membrane</keyword>
<proteinExistence type="predicted"/>